<evidence type="ECO:0000313" key="4">
    <source>
        <dbReference type="EMBL" id="ORX87043.1"/>
    </source>
</evidence>
<dbReference type="SMART" id="SM00516">
    <property type="entry name" value="SEC14"/>
    <property type="match status" value="1"/>
</dbReference>
<feature type="compositionally biased region" description="Basic and acidic residues" evidence="1">
    <location>
        <begin position="18"/>
        <end position="35"/>
    </location>
</feature>
<dbReference type="Gene3D" id="3.40.525.10">
    <property type="entry name" value="CRAL-TRIO lipid binding domain"/>
    <property type="match status" value="1"/>
</dbReference>
<reference evidence="4 5" key="1">
    <citation type="submission" date="2016-08" db="EMBL/GenBank/DDBJ databases">
        <title>A Parts List for Fungal Cellulosomes Revealed by Comparative Genomics.</title>
        <authorList>
            <consortium name="DOE Joint Genome Institute"/>
            <person name="Haitjema C.H."/>
            <person name="Gilmore S.P."/>
            <person name="Henske J.K."/>
            <person name="Solomon K.V."/>
            <person name="De Groot R."/>
            <person name="Kuo A."/>
            <person name="Mondo S.J."/>
            <person name="Salamov A.A."/>
            <person name="Labutti K."/>
            <person name="Zhao Z."/>
            <person name="Chiniquy J."/>
            <person name="Barry K."/>
            <person name="Brewer H.M."/>
            <person name="Purvine S.O."/>
            <person name="Wright A.T."/>
            <person name="Boxma B."/>
            <person name="Van Alen T."/>
            <person name="Hackstein J.H."/>
            <person name="Baker S.E."/>
            <person name="Grigoriev I.V."/>
            <person name="O'Malley M.A."/>
        </authorList>
    </citation>
    <scope>NUCLEOTIDE SEQUENCE [LARGE SCALE GENOMIC DNA]</scope>
    <source>
        <strain evidence="4 5">S4</strain>
    </source>
</reference>
<dbReference type="OrthoDB" id="75724at2759"/>
<feature type="compositionally biased region" description="Polar residues" evidence="1">
    <location>
        <begin position="95"/>
        <end position="117"/>
    </location>
</feature>
<evidence type="ECO:0000313" key="5">
    <source>
        <dbReference type="Proteomes" id="UP000193944"/>
    </source>
</evidence>
<dbReference type="PANTHER" id="PTHR46590">
    <property type="entry name" value="PHOSPHATIDYLINOSITOL TRANSFER PROTEIN CSR1-RELATED"/>
    <property type="match status" value="1"/>
</dbReference>
<dbReference type="Proteomes" id="UP000193944">
    <property type="component" value="Unassembled WGS sequence"/>
</dbReference>
<accession>A0A1Y1XMV0</accession>
<gene>
    <name evidence="4" type="ORF">BCR32DRAFT_240481</name>
    <name evidence="3" type="ORF">BCR32DRAFT_272033</name>
</gene>
<dbReference type="SUPFAM" id="SSF52087">
    <property type="entry name" value="CRAL/TRIO domain"/>
    <property type="match status" value="1"/>
</dbReference>
<evidence type="ECO:0000259" key="2">
    <source>
        <dbReference type="PROSITE" id="PS50191"/>
    </source>
</evidence>
<dbReference type="InterPro" id="IPR036273">
    <property type="entry name" value="CRAL/TRIO_N_dom_sf"/>
</dbReference>
<feature type="region of interest" description="Disordered" evidence="1">
    <location>
        <begin position="13"/>
        <end position="39"/>
    </location>
</feature>
<comment type="caution">
    <text evidence="4">The sequence shown here is derived from an EMBL/GenBank/DDBJ whole genome shotgun (WGS) entry which is preliminary data.</text>
</comment>
<sequence length="527" mass="60540">MIIPKVNIKGILSSDTSSNEKTKDVSIKENEKEKSASPVDCSAEECLNELWVELISCLFDENPKTTLKDLMSKKYSNQSYIERSSTEDSKRKSNSDASRLLSSNESDSANTSGSTKRNLFKKGNHSRANSSNSITRKPSKNLTNEPENFTSEEAALFECSEIEDTNSVINLDSKEFKQKLWECLFWSAGIEGVNTLLLRFIVARKKKVTDALKMLLNALIFRVTYDIEGLCKKGERIIDQEEFSCGKVYFYKYDKQGRFITYIHVSKHIKDVRPQMETEKMTILSMETVRLILNRDAPTACMVFDMNGFSMQNMDYGFIRFLLNCFQNYYPEMLGVALIVGAPWIFHGCWKIIKQLLDPVVANKVQFLKDKSEIKNYIDESEIPECLGGTNSFNYQYIPYKEEEDVHCSDEEIAAAKRNWDIAKNKYIKEIYEQYSSQLNNIKLEDLLFKVDGKIECDDVSNINEVIQQNEMNSPSNCSAPSSASGNDSLGLSIMKQTEKELYDTFVEYDKRTRSRTYYHRAGFTHY</sequence>
<dbReference type="PANTHER" id="PTHR46590:SF1">
    <property type="entry name" value="PHOSPHATIDYLINOSITOL TRANSFER PROTEIN CSR1"/>
    <property type="match status" value="1"/>
</dbReference>
<evidence type="ECO:0000256" key="1">
    <source>
        <dbReference type="SAM" id="MobiDB-lite"/>
    </source>
</evidence>
<evidence type="ECO:0000313" key="3">
    <source>
        <dbReference type="EMBL" id="ORX75240.1"/>
    </source>
</evidence>
<reference evidence="4 5" key="2">
    <citation type="submission" date="2016-08" db="EMBL/GenBank/DDBJ databases">
        <title>Pervasive Adenine N6-methylation of Active Genes in Fungi.</title>
        <authorList>
            <consortium name="DOE Joint Genome Institute"/>
            <person name="Mondo S.J."/>
            <person name="Dannebaum R.O."/>
            <person name="Kuo R.C."/>
            <person name="Labutti K."/>
            <person name="Haridas S."/>
            <person name="Kuo A."/>
            <person name="Salamov A."/>
            <person name="Ahrendt S.R."/>
            <person name="Lipzen A."/>
            <person name="Sullivan W."/>
            <person name="Andreopoulos W.B."/>
            <person name="Clum A."/>
            <person name="Lindquist E."/>
            <person name="Daum C."/>
            <person name="Ramamoorthy G.K."/>
            <person name="Gryganskyi A."/>
            <person name="Culley D."/>
            <person name="Magnuson J.K."/>
            <person name="James T.Y."/>
            <person name="O'Malley M.A."/>
            <person name="Stajich J.E."/>
            <person name="Spatafora J.W."/>
            <person name="Visel A."/>
            <person name="Grigoriev I.V."/>
        </authorList>
    </citation>
    <scope>NUCLEOTIDE SEQUENCE [LARGE SCALE GENOMIC DNA]</scope>
    <source>
        <strain evidence="4 5">S4</strain>
    </source>
</reference>
<dbReference type="Pfam" id="PF00650">
    <property type="entry name" value="CRAL_TRIO"/>
    <property type="match status" value="1"/>
</dbReference>
<proteinExistence type="predicted"/>
<dbReference type="STRING" id="1754192.A0A1Y1XMV0"/>
<organism evidence="4 5">
    <name type="scientific">Anaeromyces robustus</name>
    <dbReference type="NCBI Taxonomy" id="1754192"/>
    <lineage>
        <taxon>Eukaryota</taxon>
        <taxon>Fungi</taxon>
        <taxon>Fungi incertae sedis</taxon>
        <taxon>Chytridiomycota</taxon>
        <taxon>Chytridiomycota incertae sedis</taxon>
        <taxon>Neocallimastigomycetes</taxon>
        <taxon>Neocallimastigales</taxon>
        <taxon>Neocallimastigaceae</taxon>
        <taxon>Anaeromyces</taxon>
    </lineage>
</organism>
<feature type="domain" description="CRAL-TRIO" evidence="2">
    <location>
        <begin position="250"/>
        <end position="395"/>
    </location>
</feature>
<dbReference type="CDD" id="cd00170">
    <property type="entry name" value="SEC14"/>
    <property type="match status" value="1"/>
</dbReference>
<dbReference type="InterPro" id="IPR036865">
    <property type="entry name" value="CRAL-TRIO_dom_sf"/>
</dbReference>
<name>A0A1Y1XMV0_9FUNG</name>
<dbReference type="InterPro" id="IPR052432">
    <property type="entry name" value="PITP/CRAL-TRIO"/>
</dbReference>
<dbReference type="EMBL" id="MCFG01000369">
    <property type="protein sequence ID" value="ORX75240.1"/>
    <property type="molecule type" value="Genomic_DNA"/>
</dbReference>
<dbReference type="PROSITE" id="PS50191">
    <property type="entry name" value="CRAL_TRIO"/>
    <property type="match status" value="1"/>
</dbReference>
<protein>
    <submittedName>
        <fullName evidence="4">CRAL/TRIO domain-containing protein</fullName>
    </submittedName>
</protein>
<dbReference type="EMBL" id="MCFG01000013">
    <property type="protein sequence ID" value="ORX87043.1"/>
    <property type="molecule type" value="Genomic_DNA"/>
</dbReference>
<feature type="compositionally biased region" description="Polar residues" evidence="1">
    <location>
        <begin position="126"/>
        <end position="146"/>
    </location>
</feature>
<feature type="compositionally biased region" description="Basic and acidic residues" evidence="1">
    <location>
        <begin position="84"/>
        <end position="94"/>
    </location>
</feature>
<dbReference type="InterPro" id="IPR001251">
    <property type="entry name" value="CRAL-TRIO_dom"/>
</dbReference>
<dbReference type="SUPFAM" id="SSF46938">
    <property type="entry name" value="CRAL/TRIO N-terminal domain"/>
    <property type="match status" value="1"/>
</dbReference>
<feature type="region of interest" description="Disordered" evidence="1">
    <location>
        <begin position="77"/>
        <end position="146"/>
    </location>
</feature>
<keyword evidence="5" id="KW-1185">Reference proteome</keyword>
<dbReference type="AlphaFoldDB" id="A0A1Y1XMV0"/>